<reference evidence="1" key="1">
    <citation type="submission" date="2022-10" db="EMBL/GenBank/DDBJ databases">
        <title>Complete Genome of Trichothecium roseum strain YXFP-22015, a Plant Pathogen Isolated from Citrus.</title>
        <authorList>
            <person name="Wang Y."/>
            <person name="Zhu L."/>
        </authorList>
    </citation>
    <scope>NUCLEOTIDE SEQUENCE</scope>
    <source>
        <strain evidence="1">YXFP-22015</strain>
    </source>
</reference>
<organism evidence="1 2">
    <name type="scientific">Trichothecium roseum</name>
    <dbReference type="NCBI Taxonomy" id="47278"/>
    <lineage>
        <taxon>Eukaryota</taxon>
        <taxon>Fungi</taxon>
        <taxon>Dikarya</taxon>
        <taxon>Ascomycota</taxon>
        <taxon>Pezizomycotina</taxon>
        <taxon>Sordariomycetes</taxon>
        <taxon>Hypocreomycetidae</taxon>
        <taxon>Hypocreales</taxon>
        <taxon>Hypocreales incertae sedis</taxon>
        <taxon>Trichothecium</taxon>
    </lineage>
</organism>
<dbReference type="EMBL" id="CM047945">
    <property type="protein sequence ID" value="KAI9898626.1"/>
    <property type="molecule type" value="Genomic_DNA"/>
</dbReference>
<comment type="caution">
    <text evidence="1">The sequence shown here is derived from an EMBL/GenBank/DDBJ whole genome shotgun (WGS) entry which is preliminary data.</text>
</comment>
<accession>A0ACC0UWW8</accession>
<proteinExistence type="predicted"/>
<dbReference type="Proteomes" id="UP001163324">
    <property type="component" value="Chromosome 6"/>
</dbReference>
<keyword evidence="2" id="KW-1185">Reference proteome</keyword>
<name>A0ACC0UWW8_9HYPO</name>
<evidence type="ECO:0000313" key="1">
    <source>
        <dbReference type="EMBL" id="KAI9898626.1"/>
    </source>
</evidence>
<evidence type="ECO:0000313" key="2">
    <source>
        <dbReference type="Proteomes" id="UP001163324"/>
    </source>
</evidence>
<sequence length="479" mass="52476">MLPSRGLLRSASAQRQLASRAVSRTVGGSGRQFGTLGRVTSAPSLLSRTRQYAAPAAMGTVASTRNLSVWGYRIPYTGGSSEPKPVVPELQPETVAEASTTTAAEATPPAAPPSAESFIPESGLSEISEMVNNPDFLNMPEGIGYLKSMGLDFGWGVTSTMGWVLEHVHIWGNLSWGGSIVATAVLLRVVFFWPFLKSTRFNHRMKLMQEDPRHVENTKRMQEAARSGDRQAQQEVFGLNKLLRQEYNAPISGILWGFLPIPFSIGFFRILNSMAKLPVPGMETGGFAWFQDLTVADPYYILPATATCFMVGTLVIGSRQSTAAQRSMMKKAGYVMVPIMFFVTSYLSAGVNLMGAAFGAATLVTTTMMSVNPIRRVFGVPNLRTSQPAIPTTATYEPPRPAPASPAYTPQGMKERLTTNYDDLKKTVGDGMSSMTGKYSETEADKAERKRKEMIKKIEAKRLDQEREHFNRKFKGGNK</sequence>
<protein>
    <submittedName>
        <fullName evidence="1">Uncharacterized protein</fullName>
    </submittedName>
</protein>
<gene>
    <name evidence="1" type="ORF">N3K66_006986</name>
</gene>